<feature type="transmembrane region" description="Helical" evidence="4">
    <location>
        <begin position="419"/>
        <end position="444"/>
    </location>
</feature>
<evidence type="ECO:0000313" key="6">
    <source>
        <dbReference type="EMBL" id="KAK7930165.1"/>
    </source>
</evidence>
<dbReference type="SMART" id="SM00409">
    <property type="entry name" value="IG"/>
    <property type="match status" value="2"/>
</dbReference>
<dbReference type="Gene3D" id="2.60.40.10">
    <property type="entry name" value="Immunoglobulins"/>
    <property type="match status" value="2"/>
</dbReference>
<comment type="caution">
    <text evidence="6">The sequence shown here is derived from an EMBL/GenBank/DDBJ whole genome shotgun (WGS) entry which is preliminary data.</text>
</comment>
<protein>
    <recommendedName>
        <fullName evidence="5">Ig-like domain-containing protein</fullName>
    </recommendedName>
</protein>
<evidence type="ECO:0000256" key="3">
    <source>
        <dbReference type="ARBA" id="ARBA00023136"/>
    </source>
</evidence>
<dbReference type="InterPro" id="IPR013106">
    <property type="entry name" value="Ig_V-set"/>
</dbReference>
<feature type="domain" description="Ig-like" evidence="5">
    <location>
        <begin position="277"/>
        <end position="395"/>
    </location>
</feature>
<keyword evidence="7" id="KW-1185">Reference proteome</keyword>
<evidence type="ECO:0000256" key="1">
    <source>
        <dbReference type="ARBA" id="ARBA00004370"/>
    </source>
</evidence>
<dbReference type="Pfam" id="PF07686">
    <property type="entry name" value="V-set"/>
    <property type="match status" value="2"/>
</dbReference>
<dbReference type="InterPro" id="IPR013783">
    <property type="entry name" value="Ig-like_fold"/>
</dbReference>
<accession>A0AAW0PK73</accession>
<proteinExistence type="predicted"/>
<dbReference type="EMBL" id="JBBPFD010000004">
    <property type="protein sequence ID" value="KAK7930165.1"/>
    <property type="molecule type" value="Genomic_DNA"/>
</dbReference>
<feature type="transmembrane region" description="Helical" evidence="4">
    <location>
        <begin position="328"/>
        <end position="346"/>
    </location>
</feature>
<dbReference type="SUPFAM" id="SSF48726">
    <property type="entry name" value="Immunoglobulin"/>
    <property type="match status" value="2"/>
</dbReference>
<dbReference type="Proteomes" id="UP001460270">
    <property type="component" value="Unassembled WGS sequence"/>
</dbReference>
<dbReference type="PROSITE" id="PS50835">
    <property type="entry name" value="IG_LIKE"/>
    <property type="match status" value="1"/>
</dbReference>
<keyword evidence="2 4" id="KW-0812">Transmembrane</keyword>
<dbReference type="AlphaFoldDB" id="A0AAW0PK73"/>
<comment type="subcellular location">
    <subcellularLocation>
        <location evidence="1">Membrane</location>
    </subcellularLocation>
</comment>
<name>A0AAW0PK73_9GOBI</name>
<gene>
    <name evidence="6" type="ORF">WMY93_006560</name>
</gene>
<dbReference type="GO" id="GO:0004888">
    <property type="term" value="F:transmembrane signaling receptor activity"/>
    <property type="evidence" value="ECO:0007669"/>
    <property type="project" value="TreeGrafter"/>
</dbReference>
<evidence type="ECO:0000256" key="4">
    <source>
        <dbReference type="SAM" id="Phobius"/>
    </source>
</evidence>
<sequence length="549" mass="61467">MLGSLQALVSCDVTDKMKIFSTIFAVCCFRFVNGTSMNVKGPEGGEVSFRCHHKLAHDNRKYFCKDPCKSEKDVLATVKPGSISGTERLFLQDHKDGSFTVTLSHLKKSDKGTYFCGVDRIIMNTYTAVYLDVTDGLSYKTTAKTQVSTITEATSTLEYHTFTNSLLTESVSNSSQGNTIMSLTIWFTTENTTTTGTPEKQKSFGFALYWVVGVVALFTVTMIVALCFRKYRQKVRTRPQEDQRIYMNVNFYKPVRSKRTSTLSRSDHFPSYVQPLPALPEKDTGTLSNNETFELIVCSKPIAVMVREGDSVNFTCKYPAITKNNTKFFCWARPVCSSFLIAIYPFKHSETNGRFALHDDSTAGQFVVQMDRLDPEDNGTYWCGVESANNPDIITVFHLNVTPTYLSESICFPEHSLPVFVTVVSCLSALVIVFLFTLCLIFSVRNRRHTQQRARAREMSADYEVMMSGVLPVACSCPDFETSENNPKNPPPGVRHCTEQRPLKLSGSFAALEVLTEVGVPGRFSQYQGLDLGSVDEHVYHGITKPTHL</sequence>
<dbReference type="InterPro" id="IPR003599">
    <property type="entry name" value="Ig_sub"/>
</dbReference>
<dbReference type="PANTHER" id="PTHR11860">
    <property type="entry name" value="POLYMERIC-IMMUNOGLOBULIN RECEPTOR"/>
    <property type="match status" value="1"/>
</dbReference>
<dbReference type="GO" id="GO:0005886">
    <property type="term" value="C:plasma membrane"/>
    <property type="evidence" value="ECO:0007669"/>
    <property type="project" value="TreeGrafter"/>
</dbReference>
<evidence type="ECO:0000259" key="5">
    <source>
        <dbReference type="PROSITE" id="PS50835"/>
    </source>
</evidence>
<keyword evidence="4" id="KW-1133">Transmembrane helix</keyword>
<dbReference type="InterPro" id="IPR036179">
    <property type="entry name" value="Ig-like_dom_sf"/>
</dbReference>
<evidence type="ECO:0000256" key="2">
    <source>
        <dbReference type="ARBA" id="ARBA00022692"/>
    </source>
</evidence>
<dbReference type="InterPro" id="IPR007110">
    <property type="entry name" value="Ig-like_dom"/>
</dbReference>
<dbReference type="PANTHER" id="PTHR11860:SF118">
    <property type="entry name" value="CMRF35-LIKE MOLECULE 3-RELATED"/>
    <property type="match status" value="1"/>
</dbReference>
<keyword evidence="3 4" id="KW-0472">Membrane</keyword>
<evidence type="ECO:0000313" key="7">
    <source>
        <dbReference type="Proteomes" id="UP001460270"/>
    </source>
</evidence>
<dbReference type="InterPro" id="IPR050671">
    <property type="entry name" value="CD300_family_receptors"/>
</dbReference>
<reference evidence="7" key="1">
    <citation type="submission" date="2024-04" db="EMBL/GenBank/DDBJ databases">
        <title>Salinicola lusitanus LLJ914,a marine bacterium isolated from the Okinawa Trough.</title>
        <authorList>
            <person name="Li J."/>
        </authorList>
    </citation>
    <scope>NUCLEOTIDE SEQUENCE [LARGE SCALE GENOMIC DNA]</scope>
</reference>
<organism evidence="6 7">
    <name type="scientific">Mugilogobius chulae</name>
    <name type="common">yellowstripe goby</name>
    <dbReference type="NCBI Taxonomy" id="88201"/>
    <lineage>
        <taxon>Eukaryota</taxon>
        <taxon>Metazoa</taxon>
        <taxon>Chordata</taxon>
        <taxon>Craniata</taxon>
        <taxon>Vertebrata</taxon>
        <taxon>Euteleostomi</taxon>
        <taxon>Actinopterygii</taxon>
        <taxon>Neopterygii</taxon>
        <taxon>Teleostei</taxon>
        <taxon>Neoteleostei</taxon>
        <taxon>Acanthomorphata</taxon>
        <taxon>Gobiaria</taxon>
        <taxon>Gobiiformes</taxon>
        <taxon>Gobioidei</taxon>
        <taxon>Gobiidae</taxon>
        <taxon>Gobionellinae</taxon>
        <taxon>Mugilogobius</taxon>
    </lineage>
</organism>
<feature type="transmembrane region" description="Helical" evidence="4">
    <location>
        <begin position="207"/>
        <end position="228"/>
    </location>
</feature>